<comment type="caution">
    <text evidence="2">The sequence shown here is derived from an EMBL/GenBank/DDBJ whole genome shotgun (WGS) entry which is preliminary data.</text>
</comment>
<accession>A0A837D664</accession>
<reference evidence="2 3" key="1">
    <citation type="submission" date="2014-10" db="EMBL/GenBank/DDBJ databases">
        <title>Genome sequence of Micropolyspora internatus JCM3315.</title>
        <authorList>
            <person name="Shin S.-K."/>
            <person name="Yi H."/>
        </authorList>
    </citation>
    <scope>NUCLEOTIDE SEQUENCE [LARGE SCALE GENOMIC DNA]</scope>
    <source>
        <strain evidence="2 3">JCM 3315</strain>
    </source>
</reference>
<protein>
    <submittedName>
        <fullName evidence="2">Uncharacterized protein</fullName>
    </submittedName>
</protein>
<name>A0A837D664_9PSEU</name>
<dbReference type="Proteomes" id="UP000030848">
    <property type="component" value="Unassembled WGS sequence"/>
</dbReference>
<evidence type="ECO:0000256" key="1">
    <source>
        <dbReference type="SAM" id="MobiDB-lite"/>
    </source>
</evidence>
<evidence type="ECO:0000313" key="2">
    <source>
        <dbReference type="EMBL" id="KHF43309.1"/>
    </source>
</evidence>
<gene>
    <name evidence="2" type="ORF">MINT15_35110</name>
</gene>
<feature type="region of interest" description="Disordered" evidence="1">
    <location>
        <begin position="1"/>
        <end position="38"/>
    </location>
</feature>
<organism evidence="2 3">
    <name type="scientific">Saccharomonospora viridis</name>
    <dbReference type="NCBI Taxonomy" id="1852"/>
    <lineage>
        <taxon>Bacteria</taxon>
        <taxon>Bacillati</taxon>
        <taxon>Actinomycetota</taxon>
        <taxon>Actinomycetes</taxon>
        <taxon>Pseudonocardiales</taxon>
        <taxon>Pseudonocardiaceae</taxon>
        <taxon>Saccharomonospora</taxon>
    </lineage>
</organism>
<sequence>MGSGRHGELVRGSGYSTRADRKKGFGRRAQLPTRSGGS</sequence>
<evidence type="ECO:0000313" key="3">
    <source>
        <dbReference type="Proteomes" id="UP000030848"/>
    </source>
</evidence>
<dbReference type="EMBL" id="JRZE01000006">
    <property type="protein sequence ID" value="KHF43309.1"/>
    <property type="molecule type" value="Genomic_DNA"/>
</dbReference>
<dbReference type="AlphaFoldDB" id="A0A837D664"/>
<proteinExistence type="predicted"/>